<dbReference type="InterPro" id="IPR047512">
    <property type="entry name" value="FH_FOXJ1"/>
</dbReference>
<dbReference type="Proteomes" id="UP000536260">
    <property type="component" value="Unassembled WGS sequence"/>
</dbReference>
<dbReference type="CDD" id="cd20023">
    <property type="entry name" value="FH_FOXJ1"/>
    <property type="match status" value="1"/>
</dbReference>
<dbReference type="FunFam" id="1.10.10.10:FF:000030">
    <property type="entry name" value="Forkhead box protein K2"/>
    <property type="match status" value="1"/>
</dbReference>
<evidence type="ECO:0000256" key="5">
    <source>
        <dbReference type="ARBA" id="ARBA00023242"/>
    </source>
</evidence>
<evidence type="ECO:0000256" key="7">
    <source>
        <dbReference type="SAM" id="MobiDB-lite"/>
    </source>
</evidence>
<dbReference type="SMART" id="SM00339">
    <property type="entry name" value="FH"/>
    <property type="match status" value="1"/>
</dbReference>
<dbReference type="Pfam" id="PF00250">
    <property type="entry name" value="Forkhead"/>
    <property type="match status" value="1"/>
</dbReference>
<sequence>SEGPCSPLAADPACMAVPQMPCKPTSSSTSRPGNHAMAMHPQPAQEDIDYKTNPHVKPPYTYANLICMAMEASEKPKITLSAIYKWIMDNFCYFRHADPTWQNSIRRNLSLNKCFIKVPREKGEPGKGGFWKLDPQYANQLKNGPFRKRRSPPAPVHPALTQEAQQEAQCSASPAAAVCTSKNILNINTELEQLLKEFEEVTSGQNCNPVDSKADLKRKQPSPHPTAKAPRLSDSALLTQEEETELGSLKGDFDWADIFDTDLNKDFSTFADLDLTPSVNPIVHDVDLTAHGDHTEGAQGQEQVLAEPNLGNLDLDETFMATSFLQHPWDEGTNDCLSNAANMEQLFDLINTSLPADDTDWASLASLL</sequence>
<evidence type="ECO:0000313" key="9">
    <source>
        <dbReference type="EMBL" id="NXT20350.1"/>
    </source>
</evidence>
<feature type="non-terminal residue" evidence="9">
    <location>
        <position position="368"/>
    </location>
</feature>
<accession>A0A7L3ARQ0</accession>
<comment type="subcellular location">
    <subcellularLocation>
        <location evidence="1 6">Nucleus</location>
    </subcellularLocation>
</comment>
<dbReference type="InterPro" id="IPR001766">
    <property type="entry name" value="Fork_head_dom"/>
</dbReference>
<evidence type="ECO:0000256" key="6">
    <source>
        <dbReference type="PROSITE-ProRule" id="PRU00089"/>
    </source>
</evidence>
<evidence type="ECO:0000256" key="3">
    <source>
        <dbReference type="ARBA" id="ARBA00023125"/>
    </source>
</evidence>
<name>A0A7L3ARQ0_9AVES</name>
<evidence type="ECO:0000256" key="1">
    <source>
        <dbReference type="ARBA" id="ARBA00004123"/>
    </source>
</evidence>
<dbReference type="InterPro" id="IPR036388">
    <property type="entry name" value="WH-like_DNA-bd_sf"/>
</dbReference>
<evidence type="ECO:0000256" key="4">
    <source>
        <dbReference type="ARBA" id="ARBA00023163"/>
    </source>
</evidence>
<dbReference type="PRINTS" id="PR00053">
    <property type="entry name" value="FORKHEAD"/>
</dbReference>
<feature type="domain" description="Fork-head" evidence="8">
    <location>
        <begin position="57"/>
        <end position="151"/>
    </location>
</feature>
<dbReference type="GO" id="GO:0000978">
    <property type="term" value="F:RNA polymerase II cis-regulatory region sequence-specific DNA binding"/>
    <property type="evidence" value="ECO:0007669"/>
    <property type="project" value="TreeGrafter"/>
</dbReference>
<gene>
    <name evidence="9" type="primary">Foxj1b</name>
    <name evidence="9" type="ORF">SYRPAR_R05996</name>
</gene>
<dbReference type="InterPro" id="IPR036390">
    <property type="entry name" value="WH_DNA-bd_sf"/>
</dbReference>
<keyword evidence="2" id="KW-0805">Transcription regulation</keyword>
<keyword evidence="5 6" id="KW-0539">Nucleus</keyword>
<evidence type="ECO:0000256" key="2">
    <source>
        <dbReference type="ARBA" id="ARBA00023015"/>
    </source>
</evidence>
<keyword evidence="4" id="KW-0804">Transcription</keyword>
<evidence type="ECO:0000259" key="8">
    <source>
        <dbReference type="PROSITE" id="PS50039"/>
    </source>
</evidence>
<dbReference type="GO" id="GO:0000981">
    <property type="term" value="F:DNA-binding transcription factor activity, RNA polymerase II-specific"/>
    <property type="evidence" value="ECO:0007669"/>
    <property type="project" value="TreeGrafter"/>
</dbReference>
<comment type="caution">
    <text evidence="9">The sequence shown here is derived from an EMBL/GenBank/DDBJ whole genome shotgun (WGS) entry which is preliminary data.</text>
</comment>
<feature type="region of interest" description="Disordered" evidence="7">
    <location>
        <begin position="141"/>
        <end position="167"/>
    </location>
</feature>
<dbReference type="PANTHER" id="PTHR46805:SF1">
    <property type="entry name" value="FORKHEAD BOX PROTEIN J1"/>
    <property type="match status" value="1"/>
</dbReference>
<dbReference type="AlphaFoldDB" id="A0A7L3ARQ0"/>
<keyword evidence="10" id="KW-1185">Reference proteome</keyword>
<keyword evidence="3 6" id="KW-0238">DNA-binding</keyword>
<evidence type="ECO:0000313" key="10">
    <source>
        <dbReference type="Proteomes" id="UP000536260"/>
    </source>
</evidence>
<dbReference type="PROSITE" id="PS50039">
    <property type="entry name" value="FORK_HEAD_3"/>
    <property type="match status" value="1"/>
</dbReference>
<dbReference type="SUPFAM" id="SSF46785">
    <property type="entry name" value="Winged helix' DNA-binding domain"/>
    <property type="match status" value="1"/>
</dbReference>
<protein>
    <submittedName>
        <fullName evidence="9">FXJ1B protein</fullName>
    </submittedName>
</protein>
<reference evidence="9 10" key="1">
    <citation type="submission" date="2019-09" db="EMBL/GenBank/DDBJ databases">
        <title>Bird 10,000 Genomes (B10K) Project - Family phase.</title>
        <authorList>
            <person name="Zhang G."/>
        </authorList>
    </citation>
    <scope>NUCLEOTIDE SEQUENCE [LARGE SCALE GENOMIC DNA]</scope>
    <source>
        <strain evidence="9">B10K-DU-003-42</strain>
        <tissue evidence="9">Mixed tissue sample</tissue>
    </source>
</reference>
<dbReference type="PANTHER" id="PTHR46805">
    <property type="entry name" value="FORKHEAD BOX PROTEIN J1"/>
    <property type="match status" value="1"/>
</dbReference>
<dbReference type="EMBL" id="VZTO01007041">
    <property type="protein sequence ID" value="NXT20350.1"/>
    <property type="molecule type" value="Genomic_DNA"/>
</dbReference>
<feature type="non-terminal residue" evidence="9">
    <location>
        <position position="1"/>
    </location>
</feature>
<feature type="region of interest" description="Disordered" evidence="7">
    <location>
        <begin position="202"/>
        <end position="235"/>
    </location>
</feature>
<dbReference type="Gene3D" id="1.10.10.10">
    <property type="entry name" value="Winged helix-like DNA-binding domain superfamily/Winged helix DNA-binding domain"/>
    <property type="match status" value="1"/>
</dbReference>
<dbReference type="InterPro" id="IPR047513">
    <property type="entry name" value="FOXJ1"/>
</dbReference>
<feature type="DNA-binding region" description="Fork-head" evidence="6">
    <location>
        <begin position="57"/>
        <end position="151"/>
    </location>
</feature>
<proteinExistence type="predicted"/>
<dbReference type="GO" id="GO:0005634">
    <property type="term" value="C:nucleus"/>
    <property type="evidence" value="ECO:0007669"/>
    <property type="project" value="UniProtKB-SubCell"/>
</dbReference>
<organism evidence="9 10">
    <name type="scientific">Syrrhaptes paradoxus</name>
    <name type="common">Pallas's sandgrouse</name>
    <dbReference type="NCBI Taxonomy" id="302527"/>
    <lineage>
        <taxon>Eukaryota</taxon>
        <taxon>Metazoa</taxon>
        <taxon>Chordata</taxon>
        <taxon>Craniata</taxon>
        <taxon>Vertebrata</taxon>
        <taxon>Euteleostomi</taxon>
        <taxon>Archelosauria</taxon>
        <taxon>Archosauria</taxon>
        <taxon>Dinosauria</taxon>
        <taxon>Saurischia</taxon>
        <taxon>Theropoda</taxon>
        <taxon>Coelurosauria</taxon>
        <taxon>Aves</taxon>
        <taxon>Neognathae</taxon>
        <taxon>Neoaves</taxon>
        <taxon>Columbimorphae</taxon>
        <taxon>Pterocliformes</taxon>
        <taxon>Pteroclidae</taxon>
        <taxon>Syrrhaptes</taxon>
    </lineage>
</organism>